<keyword evidence="2" id="KW-1185">Reference proteome</keyword>
<protein>
    <recommendedName>
        <fullName evidence="3">HNH endonuclease</fullName>
    </recommendedName>
</protein>
<gene>
    <name evidence="1" type="ORF">O4U47_14395</name>
</gene>
<evidence type="ECO:0000313" key="1">
    <source>
        <dbReference type="EMBL" id="MDA2805705.1"/>
    </source>
</evidence>
<proteinExistence type="predicted"/>
<reference evidence="1" key="1">
    <citation type="submission" date="2023-01" db="EMBL/GenBank/DDBJ databases">
        <title>Draft genome sequence of Nocardiopsis sp. LSu2-4 isolated from halophytes.</title>
        <authorList>
            <person name="Duangmal K."/>
            <person name="Chantavorakit T."/>
        </authorList>
    </citation>
    <scope>NUCLEOTIDE SEQUENCE</scope>
    <source>
        <strain evidence="1">LSu2-4</strain>
    </source>
</reference>
<comment type="caution">
    <text evidence="1">The sequence shown here is derived from an EMBL/GenBank/DDBJ whole genome shotgun (WGS) entry which is preliminary data.</text>
</comment>
<name>A0ABT4TLX8_9ACTN</name>
<accession>A0ABT4TLX8</accession>
<dbReference type="Proteomes" id="UP001165685">
    <property type="component" value="Unassembled WGS sequence"/>
</dbReference>
<dbReference type="EMBL" id="JAQFWP010000024">
    <property type="protein sequence ID" value="MDA2805705.1"/>
    <property type="molecule type" value="Genomic_DNA"/>
</dbReference>
<evidence type="ECO:0000313" key="2">
    <source>
        <dbReference type="Proteomes" id="UP001165685"/>
    </source>
</evidence>
<dbReference type="RefSeq" id="WP_270678358.1">
    <property type="nucleotide sequence ID" value="NZ_JAQFWP010000024.1"/>
</dbReference>
<evidence type="ECO:0008006" key="3">
    <source>
        <dbReference type="Google" id="ProtNLM"/>
    </source>
</evidence>
<organism evidence="1 2">
    <name type="scientific">Nocardiopsis suaedae</name>
    <dbReference type="NCBI Taxonomy" id="3018444"/>
    <lineage>
        <taxon>Bacteria</taxon>
        <taxon>Bacillati</taxon>
        <taxon>Actinomycetota</taxon>
        <taxon>Actinomycetes</taxon>
        <taxon>Streptosporangiales</taxon>
        <taxon>Nocardiopsidaceae</taxon>
        <taxon>Nocardiopsis</taxon>
    </lineage>
</organism>
<sequence>MSPAAEDPALARAQQTHDDAICALKAVPIGEVPAEVLTAHAAKAAALAQLSIANAVMELVSETREIRKELRRGRR</sequence>